<dbReference type="SUPFAM" id="SSF51120">
    <property type="entry name" value="beta-Roll"/>
    <property type="match status" value="2"/>
</dbReference>
<proteinExistence type="predicted"/>
<dbReference type="PANTHER" id="PTHR38340">
    <property type="entry name" value="S-LAYER PROTEIN"/>
    <property type="match status" value="1"/>
</dbReference>
<comment type="caution">
    <text evidence="3">The sequence shown here is derived from an EMBL/GenBank/DDBJ whole genome shotgun (WGS) entry which is preliminary data.</text>
</comment>
<dbReference type="Proteomes" id="UP000231553">
    <property type="component" value="Unassembled WGS sequence"/>
</dbReference>
<dbReference type="InterPro" id="IPR001343">
    <property type="entry name" value="Hemolysn_Ca-bd"/>
</dbReference>
<dbReference type="GO" id="GO:0005509">
    <property type="term" value="F:calcium ion binding"/>
    <property type="evidence" value="ECO:0007669"/>
    <property type="project" value="InterPro"/>
</dbReference>
<evidence type="ECO:0000313" key="3">
    <source>
        <dbReference type="EMBL" id="PJE33981.1"/>
    </source>
</evidence>
<protein>
    <recommendedName>
        <fullName evidence="5">Calcium-binding protein</fullName>
    </recommendedName>
</protein>
<dbReference type="InterPro" id="IPR018511">
    <property type="entry name" value="Hemolysin-typ_Ca-bd_CS"/>
</dbReference>
<evidence type="ECO:0000256" key="2">
    <source>
        <dbReference type="ARBA" id="ARBA00022525"/>
    </source>
</evidence>
<dbReference type="Pfam" id="PF00353">
    <property type="entry name" value="HemolysinCabind"/>
    <property type="match status" value="4"/>
</dbReference>
<dbReference type="RefSeq" id="WP_100164934.1">
    <property type="nucleotide sequence ID" value="NZ_PGTB01000266.1"/>
</dbReference>
<dbReference type="InterPro" id="IPR011049">
    <property type="entry name" value="Serralysin-like_metalloprot_C"/>
</dbReference>
<dbReference type="PANTHER" id="PTHR38340:SF1">
    <property type="entry name" value="S-LAYER PROTEIN"/>
    <property type="match status" value="1"/>
</dbReference>
<keyword evidence="4" id="KW-1185">Reference proteome</keyword>
<dbReference type="PRINTS" id="PR00313">
    <property type="entry name" value="CABNDNGRPT"/>
</dbReference>
<dbReference type="OrthoDB" id="7771705at2"/>
<name>A0A2M8ITY1_9RHOB</name>
<dbReference type="Gene3D" id="2.150.10.10">
    <property type="entry name" value="Serralysin-like metalloprotease, C-terminal"/>
    <property type="match status" value="2"/>
</dbReference>
<evidence type="ECO:0008006" key="5">
    <source>
        <dbReference type="Google" id="ProtNLM"/>
    </source>
</evidence>
<evidence type="ECO:0000256" key="1">
    <source>
        <dbReference type="ARBA" id="ARBA00004613"/>
    </source>
</evidence>
<reference evidence="3 4" key="1">
    <citation type="journal article" date="2018" name="Int. J. Syst. Evol. Microbiol.">
        <title>Pseudooceanicola lipolyticus sp. nov., a marine alphaproteobacterium, reclassification of Oceanicola flagellatus as Pseudooceanicola flagellatus comb. nov. and emended description of the genus Pseudooceanicola.</title>
        <authorList>
            <person name="Huang M.-M."/>
            <person name="Guo L.-L."/>
            <person name="Wu Y.-H."/>
            <person name="Lai Q.-L."/>
            <person name="Shao Z.-Z."/>
            <person name="Wang C.-S."/>
            <person name="Wu M."/>
            <person name="Xu X.-W."/>
        </authorList>
    </citation>
    <scope>NUCLEOTIDE SEQUENCE [LARGE SCALE GENOMIC DNA]</scope>
    <source>
        <strain evidence="3 4">157</strain>
    </source>
</reference>
<keyword evidence="2" id="KW-0964">Secreted</keyword>
<dbReference type="GO" id="GO:0005576">
    <property type="term" value="C:extracellular region"/>
    <property type="evidence" value="ECO:0007669"/>
    <property type="project" value="UniProtKB-SubCell"/>
</dbReference>
<sequence length="504" mass="53852">MTIAVVGRENGRGDDYLLGENLETISGGKGNDTIAGARHSVGGPGRDLISLVRPFGYEDDLGPLLTEVDSGGGADTLVLAPRGGVLDTGWPDETNQSPPEGIFDVDAGKGNDVVLWSGMASRSDSYGFQAQAGSDVLFLGPGADTAYVMNSRFAYVFLDPAAIAWTGTRDQLHLDSAFEFVDIWGFEPSDEIHLYGFDPNESPTIEYGPFGFENNASRISFSDGSRIKLKDYDAETNGVTLIFQDDPLVVTQKGVLREEASLTKMIFAGSADDNLVATRNTPVIFAGQGDDTVRAKNSGAELYGEFGDDQLRGGNGADLIEGGFGDDVIRGRGQADTLLTGYGNDTVFGGNGDDLIIAEDGFNRLNGGRGDDVIRVKDGEFVIKAGAGNDHIVIERDSLTYTNETFDLSGGNGADRFELSFSGNAPIVLQDFKPGKDTFVFSLRPGQSKRDARAELRSDLDEAYLGGYYSQDPVDALYVDSAGGRLFFHGLEPGDLSLSDFVFV</sequence>
<evidence type="ECO:0000313" key="4">
    <source>
        <dbReference type="Proteomes" id="UP000231553"/>
    </source>
</evidence>
<dbReference type="AlphaFoldDB" id="A0A2M8ITY1"/>
<dbReference type="InterPro" id="IPR050557">
    <property type="entry name" value="RTX_toxin/Mannuronan_C5-epim"/>
</dbReference>
<organism evidence="3 4">
    <name type="scientific">Pseudooceanicola lipolyticus</name>
    <dbReference type="NCBI Taxonomy" id="2029104"/>
    <lineage>
        <taxon>Bacteria</taxon>
        <taxon>Pseudomonadati</taxon>
        <taxon>Pseudomonadota</taxon>
        <taxon>Alphaproteobacteria</taxon>
        <taxon>Rhodobacterales</taxon>
        <taxon>Paracoccaceae</taxon>
        <taxon>Pseudooceanicola</taxon>
    </lineage>
</organism>
<comment type="subcellular location">
    <subcellularLocation>
        <location evidence="1">Secreted</location>
    </subcellularLocation>
</comment>
<dbReference type="PROSITE" id="PS00330">
    <property type="entry name" value="HEMOLYSIN_CALCIUM"/>
    <property type="match status" value="1"/>
</dbReference>
<dbReference type="EMBL" id="PGTB01000266">
    <property type="protein sequence ID" value="PJE33981.1"/>
    <property type="molecule type" value="Genomic_DNA"/>
</dbReference>
<gene>
    <name evidence="3" type="ORF">CVM52_24645</name>
</gene>
<accession>A0A2M8ITY1</accession>